<dbReference type="CDD" id="cd00806">
    <property type="entry name" value="TrpRS_core"/>
    <property type="match status" value="1"/>
</dbReference>
<reference evidence="15 16" key="1">
    <citation type="submission" date="2020-08" db="EMBL/GenBank/DDBJ databases">
        <authorList>
            <person name="Hejnol A."/>
        </authorList>
    </citation>
    <scope>NUCLEOTIDE SEQUENCE [LARGE SCALE GENOMIC DNA]</scope>
</reference>
<sequence length="365" mass="41333">MAVTGVRVPIAFSTIFNKLRLDPYKICMRKNHKNSFQKRIFSGIQPTSIPHVGNYFGAVKSWVDLQNDQKENIILSIVDLHSITVPQNPARLQQQIEESLICLIASGIDPNRTVLFQQSKVNGHASLSWILGCLCTIPQLEHLPQWKEKSELVKESRLGIFTYPVLQAADILLYKATHVPVGEDQVKHIELTRHLAKAFNRTYLNIFPSPQTILGKHKRIKSLRNPANKMSKSEADSKGKIDICDSAEEIVQKVKKAVTDSNSAITYDPIERPGISNLIEIMSAVTDTEPNRIVENSAGLDTVQFKSRVSEAVVEYFRPIRKRFIELREDRSYLHKVLKDGEEKAQKIADETMHEVRNAVGLNVY</sequence>
<evidence type="ECO:0000256" key="7">
    <source>
        <dbReference type="ARBA" id="ARBA00022917"/>
    </source>
</evidence>
<dbReference type="SUPFAM" id="SSF52374">
    <property type="entry name" value="Nucleotidylyl transferase"/>
    <property type="match status" value="1"/>
</dbReference>
<accession>A0A7I8VAQ6</accession>
<evidence type="ECO:0000256" key="5">
    <source>
        <dbReference type="ARBA" id="ARBA00022741"/>
    </source>
</evidence>
<evidence type="ECO:0000256" key="1">
    <source>
        <dbReference type="ARBA" id="ARBA00004305"/>
    </source>
</evidence>
<dbReference type="AlphaFoldDB" id="A0A7I8VAQ6"/>
<keyword evidence="7 14" id="KW-0648">Protein biosynthesis</keyword>
<dbReference type="PANTHER" id="PTHR43766">
    <property type="entry name" value="TRYPTOPHAN--TRNA LIGASE, MITOCHONDRIAL"/>
    <property type="match status" value="1"/>
</dbReference>
<dbReference type="NCBIfam" id="TIGR00233">
    <property type="entry name" value="trpS"/>
    <property type="match status" value="1"/>
</dbReference>
<evidence type="ECO:0000256" key="3">
    <source>
        <dbReference type="ARBA" id="ARBA00013161"/>
    </source>
</evidence>
<dbReference type="FunFam" id="1.10.240.10:FF:000002">
    <property type="entry name" value="Tryptophan--tRNA ligase"/>
    <property type="match status" value="1"/>
</dbReference>
<evidence type="ECO:0000256" key="13">
    <source>
        <dbReference type="ARBA" id="ARBA00080951"/>
    </source>
</evidence>
<dbReference type="InterPro" id="IPR002305">
    <property type="entry name" value="aa-tRNA-synth_Ic"/>
</dbReference>
<evidence type="ECO:0000256" key="10">
    <source>
        <dbReference type="ARBA" id="ARBA00049929"/>
    </source>
</evidence>
<dbReference type="EMBL" id="CAJFCJ010000002">
    <property type="protein sequence ID" value="CAD5112394.1"/>
    <property type="molecule type" value="Genomic_DNA"/>
</dbReference>
<dbReference type="HAMAP" id="MF_00140_B">
    <property type="entry name" value="Trp_tRNA_synth_B"/>
    <property type="match status" value="1"/>
</dbReference>
<evidence type="ECO:0000313" key="15">
    <source>
        <dbReference type="EMBL" id="CAD5112394.1"/>
    </source>
</evidence>
<evidence type="ECO:0000313" key="16">
    <source>
        <dbReference type="Proteomes" id="UP000549394"/>
    </source>
</evidence>
<dbReference type="Gene3D" id="1.10.240.10">
    <property type="entry name" value="Tyrosyl-Transfer RNA Synthetase"/>
    <property type="match status" value="1"/>
</dbReference>
<dbReference type="GO" id="GO:0005759">
    <property type="term" value="C:mitochondrial matrix"/>
    <property type="evidence" value="ECO:0007669"/>
    <property type="project" value="UniProtKB-SubCell"/>
</dbReference>
<dbReference type="Gene3D" id="3.40.50.620">
    <property type="entry name" value="HUPs"/>
    <property type="match status" value="1"/>
</dbReference>
<evidence type="ECO:0000256" key="4">
    <source>
        <dbReference type="ARBA" id="ARBA00022598"/>
    </source>
</evidence>
<keyword evidence="5 14" id="KW-0547">Nucleotide-binding</keyword>
<dbReference type="Pfam" id="PF00579">
    <property type="entry name" value="tRNA-synt_1b"/>
    <property type="match status" value="1"/>
</dbReference>
<evidence type="ECO:0000256" key="9">
    <source>
        <dbReference type="ARBA" id="ARBA00030268"/>
    </source>
</evidence>
<dbReference type="InterPro" id="IPR002306">
    <property type="entry name" value="Trp-tRNA-ligase"/>
</dbReference>
<dbReference type="Proteomes" id="UP000549394">
    <property type="component" value="Unassembled WGS sequence"/>
</dbReference>
<dbReference type="OrthoDB" id="15808at2759"/>
<dbReference type="EC" id="6.1.1.2" evidence="3"/>
<protein>
    <recommendedName>
        <fullName evidence="12">Tryptophan--tRNA ligase, mitochondrial</fullName>
        <ecNumber evidence="3">6.1.1.2</ecNumber>
    </recommendedName>
    <alternativeName>
        <fullName evidence="13">(Mt)TrpRS</fullName>
    </alternativeName>
    <alternativeName>
        <fullName evidence="9">Tryptophanyl-tRNA synthetase</fullName>
    </alternativeName>
</protein>
<dbReference type="PANTHER" id="PTHR43766:SF1">
    <property type="entry name" value="TRYPTOPHAN--TRNA LIGASE, MITOCHONDRIAL"/>
    <property type="match status" value="1"/>
</dbReference>
<keyword evidence="8 14" id="KW-0030">Aminoacyl-tRNA synthetase</keyword>
<dbReference type="GO" id="GO:0005524">
    <property type="term" value="F:ATP binding"/>
    <property type="evidence" value="ECO:0007669"/>
    <property type="project" value="UniProtKB-KW"/>
</dbReference>
<dbReference type="PRINTS" id="PR01039">
    <property type="entry name" value="TRNASYNTHTRP"/>
</dbReference>
<dbReference type="InterPro" id="IPR014729">
    <property type="entry name" value="Rossmann-like_a/b/a_fold"/>
</dbReference>
<dbReference type="GO" id="GO:0070183">
    <property type="term" value="P:mitochondrial tryptophanyl-tRNA aminoacylation"/>
    <property type="evidence" value="ECO:0007669"/>
    <property type="project" value="TreeGrafter"/>
</dbReference>
<name>A0A7I8VAQ6_9ANNE</name>
<evidence type="ECO:0000256" key="2">
    <source>
        <dbReference type="ARBA" id="ARBA00005594"/>
    </source>
</evidence>
<evidence type="ECO:0000256" key="14">
    <source>
        <dbReference type="RuleBase" id="RU363036"/>
    </source>
</evidence>
<evidence type="ECO:0000256" key="11">
    <source>
        <dbReference type="ARBA" id="ARBA00059972"/>
    </source>
</evidence>
<comment type="caution">
    <text evidence="15">The sequence shown here is derived from an EMBL/GenBank/DDBJ whole genome shotgun (WGS) entry which is preliminary data.</text>
</comment>
<organism evidence="15 16">
    <name type="scientific">Dimorphilus gyrociliatus</name>
    <dbReference type="NCBI Taxonomy" id="2664684"/>
    <lineage>
        <taxon>Eukaryota</taxon>
        <taxon>Metazoa</taxon>
        <taxon>Spiralia</taxon>
        <taxon>Lophotrochozoa</taxon>
        <taxon>Annelida</taxon>
        <taxon>Polychaeta</taxon>
        <taxon>Polychaeta incertae sedis</taxon>
        <taxon>Dinophilidae</taxon>
        <taxon>Dimorphilus</taxon>
    </lineage>
</organism>
<comment type="subcellular location">
    <subcellularLocation>
        <location evidence="1">Mitochondrion matrix</location>
    </subcellularLocation>
</comment>
<evidence type="ECO:0000256" key="6">
    <source>
        <dbReference type="ARBA" id="ARBA00022840"/>
    </source>
</evidence>
<dbReference type="GO" id="GO:0004830">
    <property type="term" value="F:tryptophan-tRNA ligase activity"/>
    <property type="evidence" value="ECO:0007669"/>
    <property type="project" value="UniProtKB-EC"/>
</dbReference>
<comment type="similarity">
    <text evidence="2 14">Belongs to the class-I aminoacyl-tRNA synthetase family.</text>
</comment>
<evidence type="ECO:0000256" key="12">
    <source>
        <dbReference type="ARBA" id="ARBA00069760"/>
    </source>
</evidence>
<dbReference type="FunFam" id="3.40.50.620:FF:000082">
    <property type="entry name" value="MSW1p Mitochondrial tryptophanyl-tRNA synthetase"/>
    <property type="match status" value="1"/>
</dbReference>
<comment type="function">
    <text evidence="11">Catalyzes the attachment of tryptophan to tRNA(Trp) in a two-step reaction: tryptophan is first activated by ATP to form Trp-AMP and then transferred to the acceptor end of tRNA(Trp).</text>
</comment>
<comment type="catalytic activity">
    <reaction evidence="10">
        <text>tRNA(Trp) + L-tryptophan + ATP = L-tryptophyl-tRNA(Trp) + AMP + diphosphate + H(+)</text>
        <dbReference type="Rhea" id="RHEA:24080"/>
        <dbReference type="Rhea" id="RHEA-COMP:9671"/>
        <dbReference type="Rhea" id="RHEA-COMP:9705"/>
        <dbReference type="ChEBI" id="CHEBI:15378"/>
        <dbReference type="ChEBI" id="CHEBI:30616"/>
        <dbReference type="ChEBI" id="CHEBI:33019"/>
        <dbReference type="ChEBI" id="CHEBI:57912"/>
        <dbReference type="ChEBI" id="CHEBI:78442"/>
        <dbReference type="ChEBI" id="CHEBI:78535"/>
        <dbReference type="ChEBI" id="CHEBI:456215"/>
        <dbReference type="EC" id="6.1.1.2"/>
    </reaction>
</comment>
<dbReference type="InterPro" id="IPR050203">
    <property type="entry name" value="Trp-tRNA_synthetase"/>
</dbReference>
<evidence type="ECO:0000256" key="8">
    <source>
        <dbReference type="ARBA" id="ARBA00023146"/>
    </source>
</evidence>
<keyword evidence="4 14" id="KW-0436">Ligase</keyword>
<dbReference type="InterPro" id="IPR024109">
    <property type="entry name" value="Trp-tRNA-ligase_bac-type"/>
</dbReference>
<keyword evidence="16" id="KW-1185">Reference proteome</keyword>
<gene>
    <name evidence="15" type="ORF">DGYR_LOCUS1548</name>
</gene>
<proteinExistence type="inferred from homology"/>
<keyword evidence="6 14" id="KW-0067">ATP-binding</keyword>